<proteinExistence type="predicted"/>
<comment type="caution">
    <text evidence="3">The sequence shown here is derived from an EMBL/GenBank/DDBJ whole genome shotgun (WGS) entry which is preliminary data.</text>
</comment>
<dbReference type="EMBL" id="DRNF01000440">
    <property type="protein sequence ID" value="HHJ81366.1"/>
    <property type="molecule type" value="Genomic_DNA"/>
</dbReference>
<dbReference type="Pfam" id="PF03781">
    <property type="entry name" value="FGE-sulfatase"/>
    <property type="match status" value="1"/>
</dbReference>
<dbReference type="PANTHER" id="PTHR23150">
    <property type="entry name" value="SULFATASE MODIFYING FACTOR 1, 2"/>
    <property type="match status" value="1"/>
</dbReference>
<feature type="chain" id="PRO_5032370949" description="Sulfatase-modifying factor enzyme-like domain-containing protein" evidence="1">
    <location>
        <begin position="24"/>
        <end position="314"/>
    </location>
</feature>
<dbReference type="InterPro" id="IPR042095">
    <property type="entry name" value="SUMF_sf"/>
</dbReference>
<dbReference type="InterPro" id="IPR016187">
    <property type="entry name" value="CTDL_fold"/>
</dbReference>
<dbReference type="PANTHER" id="PTHR23150:SF19">
    <property type="entry name" value="FORMYLGLYCINE-GENERATING ENZYME"/>
    <property type="match status" value="1"/>
</dbReference>
<name>A0A832N777_9GAMM</name>
<keyword evidence="1" id="KW-0732">Signal</keyword>
<evidence type="ECO:0000256" key="1">
    <source>
        <dbReference type="SAM" id="SignalP"/>
    </source>
</evidence>
<sequence>MLVSARRGSLALLAVVLMNSAVAVESPQNMVLIPAGPFLMGAEPRDDDGKAVEYGSIKPWYVDEAPKHRQVVDAFWLDTFEVTNQQYRAFVVANNYFIPNGWQENGYLLSRDVLAYANLARLRALATDLFKLDMDVTEMEYDALLEAMVAQQQQLDQLPVTGVTWFHARDYCQAQGKRLPTEAEWEKAARGDDGREYPWGNDWDESRLNAGAGDGWEHGVAPIGSYPNGVSPYGVHDMAGNVMEWTADWYQPYPNADYKSDDFGQTMRVVRGGGWGGLGHYVISHFYRTAYRFNLEPTYTFVDLGFRCAQDALE</sequence>
<dbReference type="InterPro" id="IPR051043">
    <property type="entry name" value="Sulfatase_Mod_Factor_Kinase"/>
</dbReference>
<reference evidence="3" key="1">
    <citation type="journal article" date="2020" name="mSystems">
        <title>Genome- and Community-Level Interaction Insights into Carbon Utilization and Element Cycling Functions of Hydrothermarchaeota in Hydrothermal Sediment.</title>
        <authorList>
            <person name="Zhou Z."/>
            <person name="Liu Y."/>
            <person name="Xu W."/>
            <person name="Pan J."/>
            <person name="Luo Z.H."/>
            <person name="Li M."/>
        </authorList>
    </citation>
    <scope>NUCLEOTIDE SEQUENCE [LARGE SCALE GENOMIC DNA]</scope>
    <source>
        <strain evidence="3">HyVt-505</strain>
    </source>
</reference>
<dbReference type="AlphaFoldDB" id="A0A832N777"/>
<accession>A0A832N777</accession>
<gene>
    <name evidence="3" type="ORF">ENJ65_07000</name>
</gene>
<protein>
    <recommendedName>
        <fullName evidence="2">Sulfatase-modifying factor enzyme-like domain-containing protein</fullName>
    </recommendedName>
</protein>
<organism evidence="3">
    <name type="scientific">Candidatus Tenderia electrophaga</name>
    <dbReference type="NCBI Taxonomy" id="1748243"/>
    <lineage>
        <taxon>Bacteria</taxon>
        <taxon>Pseudomonadati</taxon>
        <taxon>Pseudomonadota</taxon>
        <taxon>Gammaproteobacteria</taxon>
        <taxon>Candidatus Tenderiales</taxon>
        <taxon>Candidatus Tenderiaceae</taxon>
        <taxon>Candidatus Tenderia</taxon>
    </lineage>
</organism>
<dbReference type="InterPro" id="IPR005532">
    <property type="entry name" value="SUMF_dom"/>
</dbReference>
<evidence type="ECO:0000313" key="3">
    <source>
        <dbReference type="EMBL" id="HHJ81366.1"/>
    </source>
</evidence>
<dbReference type="Gene3D" id="3.90.1580.10">
    <property type="entry name" value="paralog of FGE (formylglycine-generating enzyme)"/>
    <property type="match status" value="1"/>
</dbReference>
<feature type="domain" description="Sulfatase-modifying factor enzyme-like" evidence="2">
    <location>
        <begin position="28"/>
        <end position="309"/>
    </location>
</feature>
<dbReference type="SUPFAM" id="SSF56436">
    <property type="entry name" value="C-type lectin-like"/>
    <property type="match status" value="1"/>
</dbReference>
<dbReference type="GO" id="GO:0120147">
    <property type="term" value="F:formylglycine-generating oxidase activity"/>
    <property type="evidence" value="ECO:0007669"/>
    <property type="project" value="TreeGrafter"/>
</dbReference>
<feature type="signal peptide" evidence="1">
    <location>
        <begin position="1"/>
        <end position="23"/>
    </location>
</feature>
<evidence type="ECO:0000259" key="2">
    <source>
        <dbReference type="Pfam" id="PF03781"/>
    </source>
</evidence>
<dbReference type="Proteomes" id="UP000885832">
    <property type="component" value="Unassembled WGS sequence"/>
</dbReference>